<keyword evidence="6" id="KW-0479">Metal-binding</keyword>
<evidence type="ECO:0000256" key="6">
    <source>
        <dbReference type="RuleBase" id="RU365090"/>
    </source>
</evidence>
<comment type="similarity">
    <text evidence="3 6">Belongs to the MoeA family.</text>
</comment>
<comment type="cofactor">
    <cofactor evidence="6">
        <name>Mg(2+)</name>
        <dbReference type="ChEBI" id="CHEBI:18420"/>
    </cofactor>
</comment>
<feature type="domain" description="MoaB/Mog" evidence="7">
    <location>
        <begin position="175"/>
        <end position="312"/>
    </location>
</feature>
<dbReference type="SUPFAM" id="SSF63867">
    <property type="entry name" value="MoeA C-terminal domain-like"/>
    <property type="match status" value="1"/>
</dbReference>
<evidence type="ECO:0000256" key="2">
    <source>
        <dbReference type="ARBA" id="ARBA00005046"/>
    </source>
</evidence>
<keyword evidence="4 6" id="KW-0501">Molybdenum cofactor biosynthesis</keyword>
<evidence type="ECO:0000256" key="1">
    <source>
        <dbReference type="ARBA" id="ARBA00002901"/>
    </source>
</evidence>
<evidence type="ECO:0000313" key="8">
    <source>
        <dbReference type="EMBL" id="GGX36640.1"/>
    </source>
</evidence>
<dbReference type="InterPro" id="IPR005111">
    <property type="entry name" value="MoeA_C_domain_IV"/>
</dbReference>
<evidence type="ECO:0000256" key="3">
    <source>
        <dbReference type="ARBA" id="ARBA00010763"/>
    </source>
</evidence>
<dbReference type="EMBL" id="BMYU01000002">
    <property type="protein sequence ID" value="GGX36640.1"/>
    <property type="molecule type" value="Genomic_DNA"/>
</dbReference>
<dbReference type="InterPro" id="IPR008284">
    <property type="entry name" value="MoCF_biosynth_CS"/>
</dbReference>
<dbReference type="Gene3D" id="3.90.105.10">
    <property type="entry name" value="Molybdopterin biosynthesis moea protein, domain 2"/>
    <property type="match status" value="1"/>
</dbReference>
<gene>
    <name evidence="8" type="primary">moeA1</name>
    <name evidence="8" type="ORF">GCM10010946_13120</name>
</gene>
<dbReference type="SUPFAM" id="SSF53218">
    <property type="entry name" value="Molybdenum cofactor biosynthesis proteins"/>
    <property type="match status" value="1"/>
</dbReference>
<dbReference type="NCBIfam" id="NF045515">
    <property type="entry name" value="Glp_gephyrin"/>
    <property type="match status" value="1"/>
</dbReference>
<proteinExistence type="inferred from homology"/>
<evidence type="ECO:0000256" key="5">
    <source>
        <dbReference type="ARBA" id="ARBA00047317"/>
    </source>
</evidence>
<keyword evidence="6" id="KW-0808">Transferase</keyword>
<evidence type="ECO:0000256" key="4">
    <source>
        <dbReference type="ARBA" id="ARBA00023150"/>
    </source>
</evidence>
<name>A0ABQ2XX26_9BURK</name>
<dbReference type="InterPro" id="IPR038987">
    <property type="entry name" value="MoeA-like"/>
</dbReference>
<dbReference type="InterPro" id="IPR001453">
    <property type="entry name" value="MoaB/Mog_dom"/>
</dbReference>
<dbReference type="Gene3D" id="2.170.190.11">
    <property type="entry name" value="Molybdopterin biosynthesis moea protein, domain 3"/>
    <property type="match status" value="1"/>
</dbReference>
<dbReference type="Pfam" id="PF03453">
    <property type="entry name" value="MoeA_N"/>
    <property type="match status" value="1"/>
</dbReference>
<protein>
    <recommendedName>
        <fullName evidence="6">Molybdopterin molybdenumtransferase</fullName>
        <ecNumber evidence="6">2.10.1.1</ecNumber>
    </recommendedName>
</protein>
<comment type="catalytic activity">
    <reaction evidence="5">
        <text>adenylyl-molybdopterin + molybdate = Mo-molybdopterin + AMP + H(+)</text>
        <dbReference type="Rhea" id="RHEA:35047"/>
        <dbReference type="ChEBI" id="CHEBI:15378"/>
        <dbReference type="ChEBI" id="CHEBI:36264"/>
        <dbReference type="ChEBI" id="CHEBI:62727"/>
        <dbReference type="ChEBI" id="CHEBI:71302"/>
        <dbReference type="ChEBI" id="CHEBI:456215"/>
        <dbReference type="EC" id="2.10.1.1"/>
    </reaction>
</comment>
<dbReference type="Gene3D" id="2.40.340.10">
    <property type="entry name" value="MoeA, C-terminal, domain IV"/>
    <property type="match status" value="1"/>
</dbReference>
<comment type="pathway">
    <text evidence="2 6">Cofactor biosynthesis; molybdopterin biosynthesis.</text>
</comment>
<dbReference type="InterPro" id="IPR036135">
    <property type="entry name" value="MoeA_linker/N_sf"/>
</dbReference>
<dbReference type="PANTHER" id="PTHR10192:SF5">
    <property type="entry name" value="GEPHYRIN"/>
    <property type="match status" value="1"/>
</dbReference>
<dbReference type="SMART" id="SM00852">
    <property type="entry name" value="MoCF_biosynth"/>
    <property type="match status" value="1"/>
</dbReference>
<dbReference type="InterPro" id="IPR005110">
    <property type="entry name" value="MoeA_linker/N"/>
</dbReference>
<keyword evidence="6" id="KW-0460">Magnesium</keyword>
<comment type="caution">
    <text evidence="8">The sequence shown here is derived from an EMBL/GenBank/DDBJ whole genome shotgun (WGS) entry which is preliminary data.</text>
</comment>
<dbReference type="EC" id="2.10.1.1" evidence="6"/>
<dbReference type="RefSeq" id="WP_189356243.1">
    <property type="nucleotide sequence ID" value="NZ_BMYU01000002.1"/>
</dbReference>
<dbReference type="Proteomes" id="UP000653343">
    <property type="component" value="Unassembled WGS sequence"/>
</dbReference>
<dbReference type="PROSITE" id="PS01079">
    <property type="entry name" value="MOCF_BIOSYNTHESIS_2"/>
    <property type="match status" value="1"/>
</dbReference>
<sequence>MQTIEQTRSALQHLPAPALQTESLPLLQAVGRIAAEPVLAAFDMPAFDNSAMDGFAIAFHADTSNTEFHLIGTVFAGDAQTMHLQPGQAARVFTGARLPENTSAVVMQEQCEWTDSTLQIQQLPTVGQHVRRTGSELQKGSTILQRGQIISPLHIGLLASLGHAELMVFRKLRVAVLSSGNELCEPGQPLSAGKIYDANRPQLLALLQACGIEAIDAGIVCDDPVKIEARLKASLAQADVLITSGGASVGEADWMREVIAGLGQLHQWKVAIKPGKPFGFGTALGKPVLMLPGNPVSALVTLWMIAMPWLRTCSGAACADMPQRRVRLVDAVSNHDQRPHLMRATLTCTEQGWQATILPQQGSGALSSLAQADCLVEVPAQTSYAAGDKALAWLLPQPGMSTF</sequence>
<dbReference type="PANTHER" id="PTHR10192">
    <property type="entry name" value="MOLYBDOPTERIN BIOSYNTHESIS PROTEIN"/>
    <property type="match status" value="1"/>
</dbReference>
<dbReference type="Pfam" id="PF00994">
    <property type="entry name" value="MoCF_biosynth"/>
    <property type="match status" value="1"/>
</dbReference>
<dbReference type="NCBIfam" id="TIGR00177">
    <property type="entry name" value="molyb_syn"/>
    <property type="match status" value="1"/>
</dbReference>
<evidence type="ECO:0000313" key="9">
    <source>
        <dbReference type="Proteomes" id="UP000653343"/>
    </source>
</evidence>
<keyword evidence="9" id="KW-1185">Reference proteome</keyword>
<dbReference type="Gene3D" id="3.40.980.10">
    <property type="entry name" value="MoaB/Mog-like domain"/>
    <property type="match status" value="1"/>
</dbReference>
<organism evidence="8 9">
    <name type="scientific">Undibacterium squillarum</name>
    <dbReference type="NCBI Taxonomy" id="1131567"/>
    <lineage>
        <taxon>Bacteria</taxon>
        <taxon>Pseudomonadati</taxon>
        <taxon>Pseudomonadota</taxon>
        <taxon>Betaproteobacteria</taxon>
        <taxon>Burkholderiales</taxon>
        <taxon>Oxalobacteraceae</taxon>
        <taxon>Undibacterium</taxon>
    </lineage>
</organism>
<dbReference type="Pfam" id="PF03454">
    <property type="entry name" value="MoeA_C"/>
    <property type="match status" value="1"/>
</dbReference>
<dbReference type="InterPro" id="IPR036425">
    <property type="entry name" value="MoaB/Mog-like_dom_sf"/>
</dbReference>
<keyword evidence="6" id="KW-0500">Molybdenum</keyword>
<comment type="function">
    <text evidence="1 6">Catalyzes the insertion of molybdate into adenylated molybdopterin with the concomitant release of AMP.</text>
</comment>
<accession>A0ABQ2XX26</accession>
<evidence type="ECO:0000259" key="7">
    <source>
        <dbReference type="SMART" id="SM00852"/>
    </source>
</evidence>
<dbReference type="InterPro" id="IPR036688">
    <property type="entry name" value="MoeA_C_domain_IV_sf"/>
</dbReference>
<reference evidence="9" key="1">
    <citation type="journal article" date="2019" name="Int. J. Syst. Evol. Microbiol.">
        <title>The Global Catalogue of Microorganisms (GCM) 10K type strain sequencing project: providing services to taxonomists for standard genome sequencing and annotation.</title>
        <authorList>
            <consortium name="The Broad Institute Genomics Platform"/>
            <consortium name="The Broad Institute Genome Sequencing Center for Infectious Disease"/>
            <person name="Wu L."/>
            <person name="Ma J."/>
        </authorList>
    </citation>
    <scope>NUCLEOTIDE SEQUENCE [LARGE SCALE GENOMIC DNA]</scope>
    <source>
        <strain evidence="9">KCTC 23917</strain>
    </source>
</reference>
<dbReference type="CDD" id="cd00887">
    <property type="entry name" value="MoeA"/>
    <property type="match status" value="1"/>
</dbReference>
<dbReference type="SUPFAM" id="SSF63882">
    <property type="entry name" value="MoeA N-terminal region -like"/>
    <property type="match status" value="1"/>
</dbReference>